<protein>
    <submittedName>
        <fullName evidence="1">Uncharacterized protein</fullName>
    </submittedName>
</protein>
<name>A0A645ISQ2_9ZZZZ</name>
<organism evidence="1">
    <name type="scientific">bioreactor metagenome</name>
    <dbReference type="NCBI Taxonomy" id="1076179"/>
    <lineage>
        <taxon>unclassified sequences</taxon>
        <taxon>metagenomes</taxon>
        <taxon>ecological metagenomes</taxon>
    </lineage>
</organism>
<dbReference type="EMBL" id="VSSQ01122635">
    <property type="protein sequence ID" value="MPN54425.1"/>
    <property type="molecule type" value="Genomic_DNA"/>
</dbReference>
<sequence>MPLVFIAKPDTDDRLVHIQYQGSKRTVRHRTLKIEIPRAECPLLREAPLSAEAKRPRVVPILWAVAEIKGPKKRVIRPRVNFHRLVTRILEPLDVRFHANCLRELDTVTERQNRRELEGRVEIAFRNRRGKRG</sequence>
<proteinExistence type="predicted"/>
<reference evidence="1" key="1">
    <citation type="submission" date="2019-08" db="EMBL/GenBank/DDBJ databases">
        <authorList>
            <person name="Kucharzyk K."/>
            <person name="Murdoch R.W."/>
            <person name="Higgins S."/>
            <person name="Loffler F."/>
        </authorList>
    </citation>
    <scope>NUCLEOTIDE SEQUENCE</scope>
</reference>
<gene>
    <name evidence="1" type="ORF">SDC9_202095</name>
</gene>
<accession>A0A645ISQ2</accession>
<dbReference type="AlphaFoldDB" id="A0A645ISQ2"/>
<comment type="caution">
    <text evidence="1">The sequence shown here is derived from an EMBL/GenBank/DDBJ whole genome shotgun (WGS) entry which is preliminary data.</text>
</comment>
<evidence type="ECO:0000313" key="1">
    <source>
        <dbReference type="EMBL" id="MPN54425.1"/>
    </source>
</evidence>